<keyword evidence="1" id="KW-0805">Transcription regulation</keyword>
<dbReference type="InterPro" id="IPR051011">
    <property type="entry name" value="Metal_resp_trans_reg"/>
</dbReference>
<dbReference type="Pfam" id="PF19361">
    <property type="entry name" value="DUF5937"/>
    <property type="match status" value="1"/>
</dbReference>
<dbReference type="GeneID" id="96261210"/>
<sequence>MIELEFAPADYLRIHFAFSPIAELVTSLRTFSLGRRNGLHGPWFRYVDSRLGGVDMELLTALVRPIGYVPDFLLPDPQGRTGSLAAGLEQIARTDFAVVSAELAHLAGHRTAQQGPGRQGRAALMRELLADPSRAVKRITTEFAAYWQVALAPHWPRIHAVLQADLAHRLEELASAGAARLFATLHPSVALRGERLTIVKYYDGRAPLRGRGLLLVPCVFAWPDVLVRTADPQPRLTYSSRGLGRMWESAPDMKSVPLAAVVGRTRAAILAALELPMSTTQLATQLALSAPTLNAHLKALQAASILTTRRDGRSVLYRRTCLGDQLVHTQAPDIP</sequence>
<dbReference type="PANTHER" id="PTHR43132:SF8">
    <property type="entry name" value="HTH-TYPE TRANSCRIPTIONAL REGULATOR KMTR"/>
    <property type="match status" value="1"/>
</dbReference>
<evidence type="ECO:0000256" key="2">
    <source>
        <dbReference type="ARBA" id="ARBA00023125"/>
    </source>
</evidence>
<keyword evidence="3" id="KW-0804">Transcription</keyword>
<dbReference type="EMBL" id="JAFFZM010000013">
    <property type="protein sequence ID" value="MBO8200879.1"/>
    <property type="molecule type" value="Genomic_DNA"/>
</dbReference>
<gene>
    <name evidence="5" type="ORF">JW613_21575</name>
</gene>
<dbReference type="Gene3D" id="1.10.10.10">
    <property type="entry name" value="Winged helix-like DNA-binding domain superfamily/Winged helix DNA-binding domain"/>
    <property type="match status" value="1"/>
</dbReference>
<reference evidence="5 6" key="1">
    <citation type="submission" date="2021-02" db="EMBL/GenBank/DDBJ databases">
        <title>Streptomyces spirodelae sp. nov., isolated from duckweed.</title>
        <authorList>
            <person name="Saimee Y."/>
            <person name="Duangmal K."/>
        </authorList>
    </citation>
    <scope>NUCLEOTIDE SEQUENCE [LARGE SCALE GENOMIC DNA]</scope>
    <source>
        <strain evidence="5 6">DSM 42105</strain>
    </source>
</reference>
<proteinExistence type="predicted"/>
<protein>
    <submittedName>
        <fullName evidence="5">Winged helix-turn-helix transcriptional regulator</fullName>
    </submittedName>
</protein>
<keyword evidence="6" id="KW-1185">Reference proteome</keyword>
<dbReference type="InterPro" id="IPR036388">
    <property type="entry name" value="WH-like_DNA-bd_sf"/>
</dbReference>
<dbReference type="Proteomes" id="UP000721954">
    <property type="component" value="Unassembled WGS sequence"/>
</dbReference>
<dbReference type="SUPFAM" id="SSF46785">
    <property type="entry name" value="Winged helix' DNA-binding domain"/>
    <property type="match status" value="1"/>
</dbReference>
<evidence type="ECO:0000313" key="5">
    <source>
        <dbReference type="EMBL" id="MBO8200879.1"/>
    </source>
</evidence>
<dbReference type="InterPro" id="IPR011991">
    <property type="entry name" value="ArsR-like_HTH"/>
</dbReference>
<dbReference type="SMART" id="SM00418">
    <property type="entry name" value="HTH_ARSR"/>
    <property type="match status" value="1"/>
</dbReference>
<keyword evidence="2" id="KW-0238">DNA-binding</keyword>
<dbReference type="PANTHER" id="PTHR43132">
    <property type="entry name" value="ARSENICAL RESISTANCE OPERON REPRESSOR ARSR-RELATED"/>
    <property type="match status" value="1"/>
</dbReference>
<evidence type="ECO:0000259" key="4">
    <source>
        <dbReference type="SMART" id="SM00418"/>
    </source>
</evidence>
<dbReference type="Pfam" id="PF12840">
    <property type="entry name" value="HTH_20"/>
    <property type="match status" value="1"/>
</dbReference>
<accession>A0ABS3XZN1</accession>
<evidence type="ECO:0000313" key="6">
    <source>
        <dbReference type="Proteomes" id="UP000721954"/>
    </source>
</evidence>
<name>A0ABS3XZN1_9ACTN</name>
<organism evidence="5 6">
    <name type="scientific">Streptomyces smyrnaeus</name>
    <dbReference type="NCBI Taxonomy" id="1387713"/>
    <lineage>
        <taxon>Bacteria</taxon>
        <taxon>Bacillati</taxon>
        <taxon>Actinomycetota</taxon>
        <taxon>Actinomycetes</taxon>
        <taxon>Kitasatosporales</taxon>
        <taxon>Streptomycetaceae</taxon>
        <taxon>Streptomyces</taxon>
    </lineage>
</organism>
<dbReference type="InterPro" id="IPR036390">
    <property type="entry name" value="WH_DNA-bd_sf"/>
</dbReference>
<dbReference type="CDD" id="cd00090">
    <property type="entry name" value="HTH_ARSR"/>
    <property type="match status" value="1"/>
</dbReference>
<dbReference type="InterPro" id="IPR045981">
    <property type="entry name" value="DUF5937"/>
</dbReference>
<dbReference type="InterPro" id="IPR001845">
    <property type="entry name" value="HTH_ArsR_DNA-bd_dom"/>
</dbReference>
<evidence type="ECO:0000256" key="1">
    <source>
        <dbReference type="ARBA" id="ARBA00023015"/>
    </source>
</evidence>
<dbReference type="RefSeq" id="WP_209212495.1">
    <property type="nucleotide sequence ID" value="NZ_JAFFZM010000013.1"/>
</dbReference>
<feature type="domain" description="HTH arsR-type" evidence="4">
    <location>
        <begin position="256"/>
        <end position="328"/>
    </location>
</feature>
<comment type="caution">
    <text evidence="5">The sequence shown here is derived from an EMBL/GenBank/DDBJ whole genome shotgun (WGS) entry which is preliminary data.</text>
</comment>
<evidence type="ECO:0000256" key="3">
    <source>
        <dbReference type="ARBA" id="ARBA00023163"/>
    </source>
</evidence>